<gene>
    <name evidence="2" type="ORF">HO133_001820</name>
</gene>
<proteinExistence type="predicted"/>
<dbReference type="GeneID" id="59330234"/>
<feature type="region of interest" description="Disordered" evidence="1">
    <location>
        <begin position="347"/>
        <end position="383"/>
    </location>
</feature>
<feature type="compositionally biased region" description="Polar residues" evidence="1">
    <location>
        <begin position="24"/>
        <end position="36"/>
    </location>
</feature>
<dbReference type="Proteomes" id="UP000593566">
    <property type="component" value="Unassembled WGS sequence"/>
</dbReference>
<feature type="compositionally biased region" description="Basic and acidic residues" evidence="1">
    <location>
        <begin position="349"/>
        <end position="364"/>
    </location>
</feature>
<feature type="compositionally biased region" description="Polar residues" evidence="1">
    <location>
        <begin position="267"/>
        <end position="279"/>
    </location>
</feature>
<dbReference type="RefSeq" id="XP_037151287.1">
    <property type="nucleotide sequence ID" value="XM_037292748.1"/>
</dbReference>
<feature type="region of interest" description="Disordered" evidence="1">
    <location>
        <begin position="244"/>
        <end position="279"/>
    </location>
</feature>
<feature type="compositionally biased region" description="Polar residues" evidence="1">
    <location>
        <begin position="160"/>
        <end position="176"/>
    </location>
</feature>
<protein>
    <submittedName>
        <fullName evidence="2">Uncharacterized protein</fullName>
    </submittedName>
</protein>
<feature type="compositionally biased region" description="Low complexity" evidence="1">
    <location>
        <begin position="91"/>
        <end position="101"/>
    </location>
</feature>
<feature type="region of interest" description="Disordered" evidence="1">
    <location>
        <begin position="91"/>
        <end position="110"/>
    </location>
</feature>
<organism evidence="2 3">
    <name type="scientific">Letharia lupina</name>
    <dbReference type="NCBI Taxonomy" id="560253"/>
    <lineage>
        <taxon>Eukaryota</taxon>
        <taxon>Fungi</taxon>
        <taxon>Dikarya</taxon>
        <taxon>Ascomycota</taxon>
        <taxon>Pezizomycotina</taxon>
        <taxon>Lecanoromycetes</taxon>
        <taxon>OSLEUM clade</taxon>
        <taxon>Lecanoromycetidae</taxon>
        <taxon>Lecanorales</taxon>
        <taxon>Lecanorineae</taxon>
        <taxon>Parmeliaceae</taxon>
        <taxon>Letharia</taxon>
    </lineage>
</organism>
<sequence length="558" mass="61292">MASQPEGVAYTVNDHHNEQHIPNRPQTSQRKSSFSEALTKLTSNTFNRRRTNTGIPSSTSSIAINHHSRIPTPAGIDRSTSFFSTLNTFASKSTTSTSEESPQPPLTKRSRKISERLAQTPFFSHQHQQQCALTPRNNRESSVKIEQRGLMQPVHPPLPRSNTIGNLGQSQQSSPHTPGFMRPTTSSARRSSTMGRSNTAAPSSMAGGSSIAVQCQRNSSLRTITGSSTPSKTPTQARQVPADAFPARNDSLVSAPSMTDGPGPASESETNSTDYSDGANFQVTNQHADEIVMTKESDNGKPKASADHMYQIRRGPQAKDAKRGILKSNNKNHNLSEDLSNLYVDGEVDSSKGERDIDEMKARSDQGTLEYSERTGSPESSNPRLVRIFPTPLILIPLHPLLVVTPLKPLPPSSSQLMHHHRQIHEAQAPMWWLGRYTALSDRFRTSALPSPPSSPSRPQSSKTEFSSMNESSQTGLTSASSSNANHPMHDTDRRNRRVYIHLRSLCTTEEARASLDEFKGIMEAREKKITAGSQGKTVKEKQGWLEGLMGKKKKGEK</sequence>
<dbReference type="AlphaFoldDB" id="A0A8H6CE83"/>
<feature type="region of interest" description="Disordered" evidence="1">
    <location>
        <begin position="445"/>
        <end position="496"/>
    </location>
</feature>
<keyword evidence="3" id="KW-1185">Reference proteome</keyword>
<feature type="compositionally biased region" description="Polar residues" evidence="1">
    <location>
        <begin position="123"/>
        <end position="136"/>
    </location>
</feature>
<evidence type="ECO:0000313" key="3">
    <source>
        <dbReference type="Proteomes" id="UP000593566"/>
    </source>
</evidence>
<dbReference type="EMBL" id="JACCJB010000013">
    <property type="protein sequence ID" value="KAF6221852.1"/>
    <property type="molecule type" value="Genomic_DNA"/>
</dbReference>
<evidence type="ECO:0000313" key="2">
    <source>
        <dbReference type="EMBL" id="KAF6221852.1"/>
    </source>
</evidence>
<comment type="caution">
    <text evidence="2">The sequence shown here is derived from an EMBL/GenBank/DDBJ whole genome shotgun (WGS) entry which is preliminary data.</text>
</comment>
<feature type="compositionally biased region" description="Basic and acidic residues" evidence="1">
    <location>
        <begin position="137"/>
        <end position="147"/>
    </location>
</feature>
<feature type="compositionally biased region" description="Low complexity" evidence="1">
    <location>
        <begin position="472"/>
        <end position="483"/>
    </location>
</feature>
<feature type="region of interest" description="Disordered" evidence="1">
    <location>
        <begin position="1"/>
        <end position="36"/>
    </location>
</feature>
<reference evidence="2 3" key="1">
    <citation type="journal article" date="2020" name="Genomics">
        <title>Complete, high-quality genomes from long-read metagenomic sequencing of two wolf lichen thalli reveals enigmatic genome architecture.</title>
        <authorList>
            <person name="McKenzie S.K."/>
            <person name="Walston R.F."/>
            <person name="Allen J.L."/>
        </authorList>
    </citation>
    <scope>NUCLEOTIDE SEQUENCE [LARGE SCALE GENOMIC DNA]</scope>
    <source>
        <strain evidence="2">WasteWater1</strain>
    </source>
</reference>
<feature type="region of interest" description="Disordered" evidence="1">
    <location>
        <begin position="123"/>
        <end position="213"/>
    </location>
</feature>
<feature type="compositionally biased region" description="Polar residues" evidence="1">
    <location>
        <begin position="365"/>
        <end position="383"/>
    </location>
</feature>
<feature type="compositionally biased region" description="Low complexity" evidence="1">
    <location>
        <begin position="184"/>
        <end position="197"/>
    </location>
</feature>
<name>A0A8H6CE83_9LECA</name>
<accession>A0A8H6CE83</accession>
<evidence type="ECO:0000256" key="1">
    <source>
        <dbReference type="SAM" id="MobiDB-lite"/>
    </source>
</evidence>